<dbReference type="Proteomes" id="UP000427636">
    <property type="component" value="Chromosome"/>
</dbReference>
<feature type="transmembrane region" description="Helical" evidence="6">
    <location>
        <begin position="434"/>
        <end position="455"/>
    </location>
</feature>
<keyword evidence="4 6" id="KW-1133">Transmembrane helix</keyword>
<feature type="transmembrane region" description="Helical" evidence="6">
    <location>
        <begin position="29"/>
        <end position="53"/>
    </location>
</feature>
<evidence type="ECO:0000256" key="4">
    <source>
        <dbReference type="ARBA" id="ARBA00022989"/>
    </source>
</evidence>
<evidence type="ECO:0000256" key="1">
    <source>
        <dbReference type="ARBA" id="ARBA00004141"/>
    </source>
</evidence>
<evidence type="ECO:0000256" key="5">
    <source>
        <dbReference type="ARBA" id="ARBA00023136"/>
    </source>
</evidence>
<dbReference type="RefSeq" id="WP_006363949.1">
    <property type="nucleotide sequence ID" value="NZ_CAUTAO010000008.1"/>
</dbReference>
<dbReference type="EMBL" id="CP046313">
    <property type="protein sequence ID" value="QGS07419.1"/>
    <property type="molecule type" value="Genomic_DNA"/>
</dbReference>
<feature type="transmembrane region" description="Helical" evidence="6">
    <location>
        <begin position="327"/>
        <end position="346"/>
    </location>
</feature>
<feature type="transmembrane region" description="Helical" evidence="6">
    <location>
        <begin position="171"/>
        <end position="193"/>
    </location>
</feature>
<evidence type="ECO:0000256" key="3">
    <source>
        <dbReference type="ARBA" id="ARBA00022692"/>
    </source>
</evidence>
<feature type="transmembrane region" description="Helical" evidence="6">
    <location>
        <begin position="245"/>
        <end position="272"/>
    </location>
</feature>
<evidence type="ECO:0000256" key="6">
    <source>
        <dbReference type="SAM" id="Phobius"/>
    </source>
</evidence>
<protein>
    <submittedName>
        <fullName evidence="7">Permease</fullName>
    </submittedName>
</protein>
<keyword evidence="5 6" id="KW-0472">Membrane</keyword>
<comment type="similarity">
    <text evidence="2">Belongs to the purine-cytosine permease (2.A.39) family.</text>
</comment>
<feature type="transmembrane region" description="Helical" evidence="6">
    <location>
        <begin position="352"/>
        <end position="378"/>
    </location>
</feature>
<keyword evidence="8" id="KW-1185">Reference proteome</keyword>
<name>A0ABX6FI44_9BACL</name>
<feature type="transmembrane region" description="Helical" evidence="6">
    <location>
        <begin position="141"/>
        <end position="159"/>
    </location>
</feature>
<dbReference type="InterPro" id="IPR030191">
    <property type="entry name" value="CodB"/>
</dbReference>
<dbReference type="Pfam" id="PF02133">
    <property type="entry name" value="Transp_cyt_pur"/>
    <property type="match status" value="1"/>
</dbReference>
<feature type="transmembrane region" description="Helical" evidence="6">
    <location>
        <begin position="59"/>
        <end position="79"/>
    </location>
</feature>
<accession>A0ABX6FI44</accession>
<comment type="subcellular location">
    <subcellularLocation>
        <location evidence="1">Membrane</location>
        <topology evidence="1">Multi-pass membrane protein</topology>
    </subcellularLocation>
</comment>
<dbReference type="PANTHER" id="PTHR30569:SF0">
    <property type="entry name" value="CYTOSINE PERMEASE"/>
    <property type="match status" value="1"/>
</dbReference>
<proteinExistence type="inferred from homology"/>
<feature type="transmembrane region" description="Helical" evidence="6">
    <location>
        <begin position="399"/>
        <end position="422"/>
    </location>
</feature>
<feature type="transmembrane region" description="Helical" evidence="6">
    <location>
        <begin position="284"/>
        <end position="306"/>
    </location>
</feature>
<organism evidence="7 8">
    <name type="scientific">Gemella sanguinis</name>
    <dbReference type="NCBI Taxonomy" id="84135"/>
    <lineage>
        <taxon>Bacteria</taxon>
        <taxon>Bacillati</taxon>
        <taxon>Bacillota</taxon>
        <taxon>Bacilli</taxon>
        <taxon>Bacillales</taxon>
        <taxon>Gemellaceae</taxon>
        <taxon>Gemella</taxon>
    </lineage>
</organism>
<feature type="transmembrane region" description="Helical" evidence="6">
    <location>
        <begin position="100"/>
        <end position="121"/>
    </location>
</feature>
<keyword evidence="3 6" id="KW-0812">Transmembrane</keyword>
<gene>
    <name evidence="7" type="ORF">FOC50_03535</name>
</gene>
<sequence length="473" mass="52057">MQNSYIERETITGVVPVLSNERKYSFMDLFLSTSGFAIATWCYTQGAYVAQFLGFKQMLINIFAFNLIWVLVSCLPIFFAVRYGIDLWIWLRAVLGNKGVAILSIVISLANFGWYAVAANLFSSSMINLMKNFGIVLNEDLWNPILGVLCVVLGTLIAIGGPEVIKWTNRFLVVALLVVGVIVFFISITSVPFSEILAVKPVNQEGISALERFMMSAEGNVAFAFSWSTQALVMPRLAKTERSGYWGTTLSYGVVAPFFVATGGVMTLAMFVKTGAYESDPTTMLSVLATPTLGLLSLLLVAFANIGTQGTGSYVNCMIVKSGLPKVSYKLLVIIAMIYVSVLTVWGGVEKYFGAFISLAAYVQGPIIGMILVDYFIIRKRKLSLKSAYNLKGHDAYKYSNGYNIIGLLCILISCVVTMLFVYNPYNGSIKSNIFLFTTGSGFTAILGAVLYYIASTLFKKYMVRDREDLEIV</sequence>
<feature type="transmembrane region" description="Helical" evidence="6">
    <location>
        <begin position="213"/>
        <end position="233"/>
    </location>
</feature>
<evidence type="ECO:0000256" key="2">
    <source>
        <dbReference type="ARBA" id="ARBA00008974"/>
    </source>
</evidence>
<dbReference type="Gene3D" id="1.10.4160.10">
    <property type="entry name" value="Hydantoin permease"/>
    <property type="match status" value="1"/>
</dbReference>
<dbReference type="GeneID" id="84802325"/>
<dbReference type="InterPro" id="IPR001248">
    <property type="entry name" value="Pur-cyt_permease"/>
</dbReference>
<reference evidence="7 8" key="1">
    <citation type="submission" date="2019-11" db="EMBL/GenBank/DDBJ databases">
        <title>FDA dAtabase for Regulatory Grade micrObial Sequences (FDA-ARGOS): Supporting development and validation of Infectious Disease Dx tests.</title>
        <authorList>
            <person name="Turner S."/>
            <person name="Byrd R."/>
            <person name="Tallon L."/>
            <person name="Sadzewicz L."/>
            <person name="Vavikolanu K."/>
            <person name="Mehta A."/>
            <person name="Aluvathingal J."/>
            <person name="Nadendla S."/>
            <person name="Myers T."/>
            <person name="Yan Y."/>
            <person name="Sichtig H."/>
        </authorList>
    </citation>
    <scope>NUCLEOTIDE SEQUENCE [LARGE SCALE GENOMIC DNA]</scope>
    <source>
        <strain evidence="7 8">FDAARGOS_742</strain>
    </source>
</reference>
<evidence type="ECO:0000313" key="8">
    <source>
        <dbReference type="Proteomes" id="UP000427636"/>
    </source>
</evidence>
<dbReference type="PANTHER" id="PTHR30569">
    <property type="entry name" value="CYTOSINE TRANSPORTER CODB"/>
    <property type="match status" value="1"/>
</dbReference>
<evidence type="ECO:0000313" key="7">
    <source>
        <dbReference type="EMBL" id="QGS07419.1"/>
    </source>
</evidence>